<evidence type="ECO:0008006" key="7">
    <source>
        <dbReference type="Google" id="ProtNLM"/>
    </source>
</evidence>
<keyword evidence="3" id="KW-0479">Metal-binding</keyword>
<dbReference type="InterPro" id="IPR008993">
    <property type="entry name" value="TIMP-like_OB-fold"/>
</dbReference>
<feature type="disulfide bond" evidence="4">
    <location>
        <begin position="186"/>
        <end position="200"/>
    </location>
</feature>
<feature type="disulfide bond" evidence="4">
    <location>
        <begin position="46"/>
        <end position="140"/>
    </location>
</feature>
<proteinExistence type="predicted"/>
<keyword evidence="6" id="KW-1185">Reference proteome</keyword>
<dbReference type="InterPro" id="IPR001820">
    <property type="entry name" value="TIMP"/>
</dbReference>
<feature type="disulfide bond" evidence="4">
    <location>
        <begin position="44"/>
        <end position="110"/>
    </location>
</feature>
<dbReference type="SMART" id="SM00206">
    <property type="entry name" value="NTR"/>
    <property type="match status" value="1"/>
</dbReference>
<evidence type="ECO:0000256" key="3">
    <source>
        <dbReference type="PIRSR" id="PIRSR601820-1"/>
    </source>
</evidence>
<dbReference type="Proteomes" id="UP000507470">
    <property type="component" value="Unassembled WGS sequence"/>
</dbReference>
<dbReference type="GO" id="GO:0046872">
    <property type="term" value="F:metal ion binding"/>
    <property type="evidence" value="ECO:0007669"/>
    <property type="project" value="UniProtKB-KW"/>
</dbReference>
<dbReference type="EMBL" id="CACVKT020002568">
    <property type="protein sequence ID" value="CAC5378393.1"/>
    <property type="molecule type" value="Genomic_DNA"/>
</dbReference>
<keyword evidence="4" id="KW-1015">Disulfide bond</keyword>
<feature type="binding site" evidence="3">
    <location>
        <position position="44"/>
    </location>
    <ligand>
        <name>Zn(2+)</name>
        <dbReference type="ChEBI" id="CHEBI:29105"/>
        <note>ligand shared with metalloproteinase partner</note>
    </ligand>
</feature>
<evidence type="ECO:0000256" key="2">
    <source>
        <dbReference type="ARBA" id="ARBA00022525"/>
    </source>
</evidence>
<evidence type="ECO:0000313" key="6">
    <source>
        <dbReference type="Proteomes" id="UP000507470"/>
    </source>
</evidence>
<reference evidence="5 6" key="1">
    <citation type="submission" date="2020-06" db="EMBL/GenBank/DDBJ databases">
        <authorList>
            <person name="Li R."/>
            <person name="Bekaert M."/>
        </authorList>
    </citation>
    <scope>NUCLEOTIDE SEQUENCE [LARGE SCALE GENOMIC DNA]</scope>
    <source>
        <strain evidence="6">wild</strain>
    </source>
</reference>
<evidence type="ECO:0000313" key="5">
    <source>
        <dbReference type="EMBL" id="CAC5378393.1"/>
    </source>
</evidence>
<sequence>MFGNTKFNRTNTEQFNCLDIYKMRTRMMYSSFLLICLFAMSEQCSCPIPYTQRIICYDPIVVEAKIESVSDDAYYTNYQISVTKFYNGKGEYDTLTNKTTLKTPKQSSTCGPVVLKVGSSYILSVTVHAVYDNIMHHNLCELQVDASSATSTLLEGIAGKYQENCDCEIPNMYQPPQPGPRTKNQCGGFPRSCHTYHTICARDGNGQCNWQNC</sequence>
<evidence type="ECO:0000256" key="1">
    <source>
        <dbReference type="ARBA" id="ARBA00004613"/>
    </source>
</evidence>
<feature type="disulfide bond" evidence="4">
    <location>
        <begin position="56"/>
        <end position="165"/>
    </location>
</feature>
<dbReference type="Gene3D" id="2.40.50.120">
    <property type="match status" value="1"/>
</dbReference>
<dbReference type="GO" id="GO:0005615">
    <property type="term" value="C:extracellular space"/>
    <property type="evidence" value="ECO:0007669"/>
    <property type="project" value="TreeGrafter"/>
</dbReference>
<dbReference type="PANTHER" id="PTHR11844:SF25">
    <property type="entry name" value="NTR DOMAIN-CONTAINING PROTEIN"/>
    <property type="match status" value="1"/>
</dbReference>
<dbReference type="AlphaFoldDB" id="A0A6J8B4K6"/>
<evidence type="ECO:0000256" key="4">
    <source>
        <dbReference type="PIRSR" id="PIRSR601820-3"/>
    </source>
</evidence>
<organism evidence="5 6">
    <name type="scientific">Mytilus coruscus</name>
    <name type="common">Sea mussel</name>
    <dbReference type="NCBI Taxonomy" id="42192"/>
    <lineage>
        <taxon>Eukaryota</taxon>
        <taxon>Metazoa</taxon>
        <taxon>Spiralia</taxon>
        <taxon>Lophotrochozoa</taxon>
        <taxon>Mollusca</taxon>
        <taxon>Bivalvia</taxon>
        <taxon>Autobranchia</taxon>
        <taxon>Pteriomorphia</taxon>
        <taxon>Mytilida</taxon>
        <taxon>Mytiloidea</taxon>
        <taxon>Mytilidae</taxon>
        <taxon>Mytilinae</taxon>
        <taxon>Mytilus</taxon>
    </lineage>
</organism>
<keyword evidence="3" id="KW-0862">Zinc</keyword>
<name>A0A6J8B4K6_MYTCO</name>
<gene>
    <name evidence="5" type="ORF">MCOR_14604</name>
</gene>
<dbReference type="GO" id="GO:0031012">
    <property type="term" value="C:extracellular matrix"/>
    <property type="evidence" value="ECO:0007669"/>
    <property type="project" value="TreeGrafter"/>
</dbReference>
<dbReference type="GO" id="GO:0002020">
    <property type="term" value="F:protease binding"/>
    <property type="evidence" value="ECO:0007669"/>
    <property type="project" value="TreeGrafter"/>
</dbReference>
<keyword evidence="2" id="KW-0964">Secreted</keyword>
<dbReference type="OrthoDB" id="6062193at2759"/>
<protein>
    <recommendedName>
        <fullName evidence="7">NTR domain-containing protein</fullName>
    </recommendedName>
</protein>
<feature type="disulfide bond" evidence="4">
    <location>
        <begin position="167"/>
        <end position="208"/>
    </location>
</feature>
<dbReference type="SUPFAM" id="SSF50242">
    <property type="entry name" value="TIMP-like"/>
    <property type="match status" value="1"/>
</dbReference>
<dbReference type="Pfam" id="PF00965">
    <property type="entry name" value="TIMP"/>
    <property type="match status" value="1"/>
</dbReference>
<dbReference type="PANTHER" id="PTHR11844">
    <property type="entry name" value="METALLOPROTEASE INHIBITOR"/>
    <property type="match status" value="1"/>
</dbReference>
<comment type="subcellular location">
    <subcellularLocation>
        <location evidence="1">Secreted</location>
    </subcellularLocation>
</comment>
<accession>A0A6J8B4K6</accession>
<dbReference type="GO" id="GO:0008191">
    <property type="term" value="F:metalloendopeptidase inhibitor activity"/>
    <property type="evidence" value="ECO:0007669"/>
    <property type="project" value="InterPro"/>
</dbReference>
<dbReference type="GO" id="GO:0051045">
    <property type="term" value="P:negative regulation of membrane protein ectodomain proteolysis"/>
    <property type="evidence" value="ECO:0007669"/>
    <property type="project" value="TreeGrafter"/>
</dbReference>